<dbReference type="InterPro" id="IPR002711">
    <property type="entry name" value="HNH"/>
</dbReference>
<feature type="region of interest" description="Disordered" evidence="1">
    <location>
        <begin position="1"/>
        <end position="23"/>
    </location>
</feature>
<protein>
    <recommendedName>
        <fullName evidence="2">HNH nuclease domain-containing protein</fullName>
    </recommendedName>
</protein>
<proteinExistence type="predicted"/>
<organism evidence="3 4">
    <name type="scientific">Vibrio tapetis subsp. tapetis</name>
    <dbReference type="NCBI Taxonomy" id="1671868"/>
    <lineage>
        <taxon>Bacteria</taxon>
        <taxon>Pseudomonadati</taxon>
        <taxon>Pseudomonadota</taxon>
        <taxon>Gammaproteobacteria</taxon>
        <taxon>Vibrionales</taxon>
        <taxon>Vibrionaceae</taxon>
        <taxon>Vibrio</taxon>
    </lineage>
</organism>
<dbReference type="Pfam" id="PF01844">
    <property type="entry name" value="HNH"/>
    <property type="match status" value="1"/>
</dbReference>
<feature type="compositionally biased region" description="Basic and acidic residues" evidence="1">
    <location>
        <begin position="1"/>
        <end position="14"/>
    </location>
</feature>
<dbReference type="GO" id="GO:0008270">
    <property type="term" value="F:zinc ion binding"/>
    <property type="evidence" value="ECO:0007669"/>
    <property type="project" value="InterPro"/>
</dbReference>
<evidence type="ECO:0000259" key="2">
    <source>
        <dbReference type="SMART" id="SM00507"/>
    </source>
</evidence>
<dbReference type="SMART" id="SM00507">
    <property type="entry name" value="HNHc"/>
    <property type="match status" value="1"/>
</dbReference>
<reference evidence="3 4" key="1">
    <citation type="submission" date="2017-10" db="EMBL/GenBank/DDBJ databases">
        <authorList>
            <person name="Banno H."/>
            <person name="Chua N.-H."/>
        </authorList>
    </citation>
    <scope>NUCLEOTIDE SEQUENCE [LARGE SCALE GENOMIC DNA]</scope>
    <source>
        <strain evidence="3">Vibrio tapetis CECT4600</strain>
    </source>
</reference>
<gene>
    <name evidence="3" type="ORF">VTAP4600_B0059</name>
</gene>
<sequence length="146" mass="16524">MTSNSEKLKGDAKPKVNTTTTTNYARSPEVKAWALNRANGVCEYCDNPAPFETEEDRPFLEVHHIVPLVDGGANTVENCADICPNCHRMLHFGRGREDKANWLLTNKENHKVYNKVSTLNTSNYFACRTRSVNIVAYCNFQAFCYV</sequence>
<dbReference type="Gene3D" id="1.10.30.50">
    <property type="match status" value="1"/>
</dbReference>
<feature type="domain" description="HNH nuclease" evidence="2">
    <location>
        <begin position="29"/>
        <end position="88"/>
    </location>
</feature>
<dbReference type="AlphaFoldDB" id="A0A2N8ZID5"/>
<evidence type="ECO:0000313" key="3">
    <source>
        <dbReference type="EMBL" id="SON51670.1"/>
    </source>
</evidence>
<evidence type="ECO:0000256" key="1">
    <source>
        <dbReference type="SAM" id="MobiDB-lite"/>
    </source>
</evidence>
<dbReference type="OrthoDB" id="9802640at2"/>
<dbReference type="CDD" id="cd00085">
    <property type="entry name" value="HNHc"/>
    <property type="match status" value="1"/>
</dbReference>
<keyword evidence="4" id="KW-1185">Reference proteome</keyword>
<dbReference type="RefSeq" id="WP_102524078.1">
    <property type="nucleotide sequence ID" value="NZ_LT960612.1"/>
</dbReference>
<evidence type="ECO:0000313" key="4">
    <source>
        <dbReference type="Proteomes" id="UP000235828"/>
    </source>
</evidence>
<dbReference type="Proteomes" id="UP000235828">
    <property type="component" value="Chromosome B"/>
</dbReference>
<dbReference type="GO" id="GO:0004519">
    <property type="term" value="F:endonuclease activity"/>
    <property type="evidence" value="ECO:0007669"/>
    <property type="project" value="InterPro"/>
</dbReference>
<dbReference type="EMBL" id="LT960612">
    <property type="protein sequence ID" value="SON51670.1"/>
    <property type="molecule type" value="Genomic_DNA"/>
</dbReference>
<dbReference type="InterPro" id="IPR003615">
    <property type="entry name" value="HNH_nuc"/>
</dbReference>
<dbReference type="GO" id="GO:0003676">
    <property type="term" value="F:nucleic acid binding"/>
    <property type="evidence" value="ECO:0007669"/>
    <property type="project" value="InterPro"/>
</dbReference>
<name>A0A2N8ZID5_9VIBR</name>
<dbReference type="KEGG" id="vta:B0059"/>
<accession>A0A2N8ZID5</accession>